<reference evidence="1 2" key="1">
    <citation type="journal article" date="2017" name="Genome Announc.">
        <title>Complete Genome Sequences of Two Acetylene-Fermenting Pelobacter acetylenicus Strains.</title>
        <authorList>
            <person name="Sutton J.M."/>
            <person name="Baesman S.M."/>
            <person name="Fierst J.L."/>
            <person name="Poret-Peterson A.T."/>
            <person name="Oremland R.S."/>
            <person name="Dunlap D.S."/>
            <person name="Akob D.M."/>
        </authorList>
    </citation>
    <scope>NUCLEOTIDE SEQUENCE [LARGE SCALE GENOMIC DNA]</scope>
    <source>
        <strain evidence="1 2">SFB93</strain>
    </source>
</reference>
<dbReference type="KEGG" id="pef:A7E78_03910"/>
<dbReference type="OrthoDB" id="1362002at2"/>
<dbReference type="RefSeq" id="WP_072283014.1">
    <property type="nucleotide sequence ID" value="NZ_CP015519.1"/>
</dbReference>
<dbReference type="EMBL" id="CP015519">
    <property type="protein sequence ID" value="APG27052.1"/>
    <property type="molecule type" value="Genomic_DNA"/>
</dbReference>
<evidence type="ECO:0000313" key="1">
    <source>
        <dbReference type="EMBL" id="APG27052.1"/>
    </source>
</evidence>
<keyword evidence="2" id="KW-1185">Reference proteome</keyword>
<organism evidence="1 2">
    <name type="scientific">Syntrophotalea acetylenivorans</name>
    <dbReference type="NCBI Taxonomy" id="1842532"/>
    <lineage>
        <taxon>Bacteria</taxon>
        <taxon>Pseudomonadati</taxon>
        <taxon>Thermodesulfobacteriota</taxon>
        <taxon>Desulfuromonadia</taxon>
        <taxon>Desulfuromonadales</taxon>
        <taxon>Syntrophotaleaceae</taxon>
        <taxon>Syntrophotalea</taxon>
    </lineage>
</organism>
<accession>A0A1L3GMA2</accession>
<dbReference type="Proteomes" id="UP000182517">
    <property type="component" value="Chromosome"/>
</dbReference>
<dbReference type="Pfam" id="PF11225">
    <property type="entry name" value="DUF3024"/>
    <property type="match status" value="1"/>
</dbReference>
<proteinExistence type="predicted"/>
<evidence type="ECO:0000313" key="2">
    <source>
        <dbReference type="Proteomes" id="UP000182517"/>
    </source>
</evidence>
<dbReference type="STRING" id="1842532.A7E78_03910"/>
<gene>
    <name evidence="1" type="ORF">A7E78_03910</name>
</gene>
<protein>
    <recommendedName>
        <fullName evidence="3">DUF3024 domain-containing protein</fullName>
    </recommendedName>
</protein>
<dbReference type="AlphaFoldDB" id="A0A1L3GMA2"/>
<dbReference type="InterPro" id="IPR021388">
    <property type="entry name" value="DUF3024"/>
</dbReference>
<name>A0A1L3GMA2_9BACT</name>
<sequence>MPLSEFEIKRVDKLFTAYCERKVPGHLRDYLRLEYHIRHDEVSLFESRPHLQGSGEWISTRVACFRKDEEAGSWQLFWADRDNQWQPYSSLPFHRDIERLLQAVEKNESGVFME</sequence>
<evidence type="ECO:0008006" key="3">
    <source>
        <dbReference type="Google" id="ProtNLM"/>
    </source>
</evidence>